<dbReference type="RefSeq" id="WP_091355956.1">
    <property type="nucleotide sequence ID" value="NZ_AP025284.1"/>
</dbReference>
<dbReference type="Proteomes" id="UP000198749">
    <property type="component" value="Unassembled WGS sequence"/>
</dbReference>
<dbReference type="EMBL" id="FOGB01000003">
    <property type="protein sequence ID" value="SEQ41710.1"/>
    <property type="molecule type" value="Genomic_DNA"/>
</dbReference>
<keyword evidence="4" id="KW-1185">Reference proteome</keyword>
<organism evidence="3 4">
    <name type="scientific">Amphritea atlantica</name>
    <dbReference type="NCBI Taxonomy" id="355243"/>
    <lineage>
        <taxon>Bacteria</taxon>
        <taxon>Pseudomonadati</taxon>
        <taxon>Pseudomonadota</taxon>
        <taxon>Gammaproteobacteria</taxon>
        <taxon>Oceanospirillales</taxon>
        <taxon>Oceanospirillaceae</taxon>
        <taxon>Amphritea</taxon>
    </lineage>
</organism>
<accession>A0A1H9FUW2</accession>
<evidence type="ECO:0000256" key="2">
    <source>
        <dbReference type="PIRNR" id="PIRNR038934"/>
    </source>
</evidence>
<dbReference type="InterPro" id="IPR036249">
    <property type="entry name" value="Thioredoxin-like_sf"/>
</dbReference>
<reference evidence="4" key="1">
    <citation type="submission" date="2016-10" db="EMBL/GenBank/DDBJ databases">
        <authorList>
            <person name="Varghese N."/>
            <person name="Submissions S."/>
        </authorList>
    </citation>
    <scope>NUCLEOTIDE SEQUENCE [LARGE SCALE GENOMIC DNA]</scope>
    <source>
        <strain evidence="4">DSM 18887</strain>
    </source>
</reference>
<dbReference type="STRING" id="355243.SAMN03080615_01454"/>
<dbReference type="OrthoDB" id="6560050at2"/>
<proteinExistence type="inferred from homology"/>
<gene>
    <name evidence="3" type="ORF">SAMN03080615_01454</name>
</gene>
<dbReference type="Pfam" id="PF07449">
    <property type="entry name" value="HyaE"/>
    <property type="match status" value="1"/>
</dbReference>
<comment type="similarity">
    <text evidence="1 2">Belongs to the HupG/HyaE family.</text>
</comment>
<protein>
    <recommendedName>
        <fullName evidence="2">Hydrogenase expression/formation protein</fullName>
    </recommendedName>
</protein>
<dbReference type="CDD" id="cd02965">
    <property type="entry name" value="HyaE"/>
    <property type="match status" value="1"/>
</dbReference>
<dbReference type="Gene3D" id="3.40.30.10">
    <property type="entry name" value="Glutaredoxin"/>
    <property type="match status" value="1"/>
</dbReference>
<evidence type="ECO:0000313" key="3">
    <source>
        <dbReference type="EMBL" id="SEQ41710.1"/>
    </source>
</evidence>
<dbReference type="SUPFAM" id="SSF52833">
    <property type="entry name" value="Thioredoxin-like"/>
    <property type="match status" value="1"/>
</dbReference>
<evidence type="ECO:0000256" key="1">
    <source>
        <dbReference type="ARBA" id="ARBA00009004"/>
    </source>
</evidence>
<dbReference type="PIRSF" id="PIRSF038934">
    <property type="entry name" value="HyaE_HupG"/>
    <property type="match status" value="1"/>
</dbReference>
<dbReference type="AlphaFoldDB" id="A0A1H9FUW2"/>
<evidence type="ECO:0000313" key="4">
    <source>
        <dbReference type="Proteomes" id="UP000198749"/>
    </source>
</evidence>
<dbReference type="InterPro" id="IPR010893">
    <property type="entry name" value="NiFe-hyd_mat_HyaE"/>
</dbReference>
<name>A0A1H9FUW2_9GAMM</name>
<sequence length="142" mass="16233">MAELIDRLTEQLGYPLLDQSSFDEFIQDQPFSVLFFTEDPARFPESLDVAVILPELLKQFPQLTPAVISREAERSLQGRYNFTVWPTLVLLKQGRYLGAISKVQDWDLYLRDIESLLQREPTRNPGIGIPVVVNPQQTQPCG</sequence>